<dbReference type="CDD" id="cd00165">
    <property type="entry name" value="S4"/>
    <property type="match status" value="1"/>
</dbReference>
<dbReference type="Pfam" id="PF01479">
    <property type="entry name" value="S4"/>
    <property type="match status" value="1"/>
</dbReference>
<reference evidence="2" key="1">
    <citation type="submission" date="2018-05" db="EMBL/GenBank/DDBJ databases">
        <authorList>
            <person name="Lanie J.A."/>
            <person name="Ng W.-L."/>
            <person name="Kazmierczak K.M."/>
            <person name="Andrzejewski T.M."/>
            <person name="Davidsen T.M."/>
            <person name="Wayne K.J."/>
            <person name="Tettelin H."/>
            <person name="Glass J.I."/>
            <person name="Rusch D."/>
            <person name="Podicherti R."/>
            <person name="Tsui H.-C.T."/>
            <person name="Winkler M.E."/>
        </authorList>
    </citation>
    <scope>NUCLEOTIDE SEQUENCE</scope>
</reference>
<evidence type="ECO:0000259" key="1">
    <source>
        <dbReference type="SMART" id="SM00363"/>
    </source>
</evidence>
<dbReference type="SMART" id="SM00363">
    <property type="entry name" value="S4"/>
    <property type="match status" value="1"/>
</dbReference>
<dbReference type="GO" id="GO:0001522">
    <property type="term" value="P:pseudouridine synthesis"/>
    <property type="evidence" value="ECO:0007669"/>
    <property type="project" value="InterPro"/>
</dbReference>
<evidence type="ECO:0000313" key="2">
    <source>
        <dbReference type="EMBL" id="SVB01733.1"/>
    </source>
</evidence>
<organism evidence="2">
    <name type="scientific">marine metagenome</name>
    <dbReference type="NCBI Taxonomy" id="408172"/>
    <lineage>
        <taxon>unclassified sequences</taxon>
        <taxon>metagenomes</taxon>
        <taxon>ecological metagenomes</taxon>
    </lineage>
</organism>
<dbReference type="Gene3D" id="3.10.290.10">
    <property type="entry name" value="RNA-binding S4 domain"/>
    <property type="match status" value="1"/>
</dbReference>
<dbReference type="AlphaFoldDB" id="A0A382AL37"/>
<dbReference type="InterPro" id="IPR036986">
    <property type="entry name" value="S4_RNA-bd_sf"/>
</dbReference>
<dbReference type="InterPro" id="IPR002942">
    <property type="entry name" value="S4_RNA-bd"/>
</dbReference>
<dbReference type="SUPFAM" id="SSF55174">
    <property type="entry name" value="Alpha-L RNA-binding motif"/>
    <property type="match status" value="1"/>
</dbReference>
<sequence>VNPRKSITSPAQQVVVSQSGVHQRLDNYLIRMWKGVPRSHIYRLIREGQVRVNGSRSRVHRKLVTGDIIRLPPIRTAPKEPILVPEEFPALRERALYEDDSLLIIDKPAGVAVHGGSGLP</sequence>
<name>A0A382AL37_9ZZZZ</name>
<accession>A0A382AL37</accession>
<dbReference type="InterPro" id="IPR020103">
    <property type="entry name" value="PsdUridine_synth_cat_dom_sf"/>
</dbReference>
<dbReference type="GO" id="GO:0003723">
    <property type="term" value="F:RNA binding"/>
    <property type="evidence" value="ECO:0007669"/>
    <property type="project" value="InterPro"/>
</dbReference>
<proteinExistence type="predicted"/>
<feature type="non-terminal residue" evidence="2">
    <location>
        <position position="120"/>
    </location>
</feature>
<dbReference type="SUPFAM" id="SSF55120">
    <property type="entry name" value="Pseudouridine synthase"/>
    <property type="match status" value="1"/>
</dbReference>
<dbReference type="PROSITE" id="PS50889">
    <property type="entry name" value="S4"/>
    <property type="match status" value="1"/>
</dbReference>
<dbReference type="GO" id="GO:0009982">
    <property type="term" value="F:pseudouridine synthase activity"/>
    <property type="evidence" value="ECO:0007669"/>
    <property type="project" value="InterPro"/>
</dbReference>
<protein>
    <recommendedName>
        <fullName evidence="1">RNA-binding S4 domain-containing protein</fullName>
    </recommendedName>
</protein>
<feature type="domain" description="RNA-binding S4" evidence="1">
    <location>
        <begin position="23"/>
        <end position="82"/>
    </location>
</feature>
<dbReference type="EMBL" id="UINC01025688">
    <property type="protein sequence ID" value="SVB01733.1"/>
    <property type="molecule type" value="Genomic_DNA"/>
</dbReference>
<feature type="non-terminal residue" evidence="2">
    <location>
        <position position="1"/>
    </location>
</feature>
<gene>
    <name evidence="2" type="ORF">METZ01_LOCUS154587</name>
</gene>